<evidence type="ECO:0000313" key="4">
    <source>
        <dbReference type="EMBL" id="MBI4210726.1"/>
    </source>
</evidence>
<gene>
    <name evidence="4" type="ORF">HY544_04445</name>
</gene>
<dbReference type="EMBL" id="JACQPB010000041">
    <property type="protein sequence ID" value="MBI4210726.1"/>
    <property type="molecule type" value="Genomic_DNA"/>
</dbReference>
<dbReference type="GO" id="GO:0003735">
    <property type="term" value="F:structural constituent of ribosome"/>
    <property type="evidence" value="ECO:0007669"/>
    <property type="project" value="InterPro"/>
</dbReference>
<dbReference type="InterPro" id="IPR018282">
    <property type="entry name" value="Ribosomal_eS6_CS"/>
</dbReference>
<reference evidence="4" key="1">
    <citation type="submission" date="2020-07" db="EMBL/GenBank/DDBJ databases">
        <title>Huge and variable diversity of episymbiotic CPR bacteria and DPANN archaea in groundwater ecosystems.</title>
        <authorList>
            <person name="He C.Y."/>
            <person name="Keren R."/>
            <person name="Whittaker M."/>
            <person name="Farag I.F."/>
            <person name="Doudna J."/>
            <person name="Cate J.H.D."/>
            <person name="Banfield J.F."/>
        </authorList>
    </citation>
    <scope>NUCLEOTIDE SEQUENCE</scope>
    <source>
        <strain evidence="4">NC_groundwater_1296_Ag_S-0.2um_52_80</strain>
    </source>
</reference>
<evidence type="ECO:0000256" key="3">
    <source>
        <dbReference type="ARBA" id="ARBA00023274"/>
    </source>
</evidence>
<sequence length="155" mass="17107">MNIVVSDPKTRKAYSKKIDNPAVFIGKRMGEEAELGIIGLEGYTAMITGGSDKQGFPMKADLAGGNRREVYVVTDAKKGHREKISRRGHTVTDEIAQLNLKVVKEGHKKLDELLGSQNAEKKEQKVSIKEQMVKESLDNVGKISAEEAKLIKKSK</sequence>
<dbReference type="PANTHER" id="PTHR11502">
    <property type="entry name" value="40S RIBOSOMAL PROTEIN S6"/>
    <property type="match status" value="1"/>
</dbReference>
<keyword evidence="3" id="KW-0687">Ribonucleoprotein</keyword>
<dbReference type="InterPro" id="IPR001377">
    <property type="entry name" value="Ribosomal_eS6"/>
</dbReference>
<proteinExistence type="inferred from homology"/>
<dbReference type="GO" id="GO:1990904">
    <property type="term" value="C:ribonucleoprotein complex"/>
    <property type="evidence" value="ECO:0007669"/>
    <property type="project" value="UniProtKB-KW"/>
</dbReference>
<name>A0A8T3YN80_9ARCH</name>
<dbReference type="Pfam" id="PF01092">
    <property type="entry name" value="Ribosomal_S6e"/>
    <property type="match status" value="1"/>
</dbReference>
<dbReference type="GO" id="GO:0006412">
    <property type="term" value="P:translation"/>
    <property type="evidence" value="ECO:0007669"/>
    <property type="project" value="InterPro"/>
</dbReference>
<protein>
    <submittedName>
        <fullName evidence="4">30S ribosomal protein S6e</fullName>
    </submittedName>
</protein>
<dbReference type="PROSITE" id="PS00578">
    <property type="entry name" value="RIBOSOMAL_S6E"/>
    <property type="match status" value="1"/>
</dbReference>
<keyword evidence="2 4" id="KW-0689">Ribosomal protein</keyword>
<accession>A0A8T3YN80</accession>
<dbReference type="AlphaFoldDB" id="A0A8T3YN80"/>
<evidence type="ECO:0000256" key="1">
    <source>
        <dbReference type="ARBA" id="ARBA00009312"/>
    </source>
</evidence>
<dbReference type="SMART" id="SM01405">
    <property type="entry name" value="Ribosomal_S6e"/>
    <property type="match status" value="1"/>
</dbReference>
<dbReference type="GO" id="GO:0005840">
    <property type="term" value="C:ribosome"/>
    <property type="evidence" value="ECO:0007669"/>
    <property type="project" value="UniProtKB-KW"/>
</dbReference>
<evidence type="ECO:0000256" key="2">
    <source>
        <dbReference type="ARBA" id="ARBA00022980"/>
    </source>
</evidence>
<dbReference type="Proteomes" id="UP000732298">
    <property type="component" value="Unassembled WGS sequence"/>
</dbReference>
<organism evidence="4 5">
    <name type="scientific">Candidatus Iainarchaeum sp</name>
    <dbReference type="NCBI Taxonomy" id="3101447"/>
    <lineage>
        <taxon>Archaea</taxon>
        <taxon>Candidatus Iainarchaeota</taxon>
        <taxon>Candidatus Iainarchaeia</taxon>
        <taxon>Candidatus Iainarchaeales</taxon>
        <taxon>Candidatus Iainarchaeaceae</taxon>
        <taxon>Candidatus Iainarchaeum</taxon>
    </lineage>
</organism>
<comment type="similarity">
    <text evidence="1">Belongs to the eukaryotic ribosomal protein eS6 family.</text>
</comment>
<comment type="caution">
    <text evidence="4">The sequence shown here is derived from an EMBL/GenBank/DDBJ whole genome shotgun (WGS) entry which is preliminary data.</text>
</comment>
<evidence type="ECO:0000313" key="5">
    <source>
        <dbReference type="Proteomes" id="UP000732298"/>
    </source>
</evidence>